<feature type="transmembrane region" description="Helical" evidence="2">
    <location>
        <begin position="76"/>
        <end position="97"/>
    </location>
</feature>
<feature type="region of interest" description="Disordered" evidence="1">
    <location>
        <begin position="1"/>
        <end position="51"/>
    </location>
</feature>
<proteinExistence type="predicted"/>
<accession>A0A0F7ST62</accession>
<name>A0A0F7ST62_PHARH</name>
<sequence length="511" mass="57423">MAQSTYSSSLPLLPYPASSPRPTSPDGGFRAYADDQDDAGPSATSRYRPPLHYASRSSSPLANFCYESLDLVRSSAWFGLAAVGVVFLLGAGIGSSFGSSSSTASTPSVSSPTMSTPAKRDYNPWILPGLIRNRPIISPADQLRMGFDIFPFGTYDSVRWEPIPGKNGSEGERTESLLEDLRKALDINQAPEGWDWAQNKTILGIGDSLMRNNVDTFTKHIGNMTIGRQPHQFTDPQGSKWSGSQQMYLIHVPHVNLTVANWFHNGMIEHEVDGFFTNESTPQVFEQKFNNVFLPTLYEEGGLNGRVPDMIIFESLSWDLVLLARLANDAGDTRYAGRPFDDIELDWYRGRMIEVLALLRKTFPRTKIVMQTPHIGIRQPQSAFAPIRKFQQGQMVSSIALETGYDLFDWGRIVSTLDNELTDGLHFSAGVNSWLWGEMLLYYLRRASTHPHNTPPIDFHPPRFTQDELIESYKEPKIQYPADGKMDHRKRAELVDARKRQLNLDAELLSR</sequence>
<dbReference type="AlphaFoldDB" id="A0A0F7ST62"/>
<feature type="compositionally biased region" description="Pro residues" evidence="1">
    <location>
        <begin position="13"/>
        <end position="23"/>
    </location>
</feature>
<dbReference type="EMBL" id="LN483157">
    <property type="protein sequence ID" value="CED83750.1"/>
    <property type="molecule type" value="Genomic_DNA"/>
</dbReference>
<reference evidence="3" key="1">
    <citation type="submission" date="2014-08" db="EMBL/GenBank/DDBJ databases">
        <authorList>
            <person name="Sharma Rahul"/>
            <person name="Thines Marco"/>
        </authorList>
    </citation>
    <scope>NUCLEOTIDE SEQUENCE</scope>
</reference>
<keyword evidence="2" id="KW-0472">Membrane</keyword>
<feature type="region of interest" description="Disordered" evidence="1">
    <location>
        <begin position="97"/>
        <end position="116"/>
    </location>
</feature>
<dbReference type="SUPFAM" id="SSF52266">
    <property type="entry name" value="SGNH hydrolase"/>
    <property type="match status" value="1"/>
</dbReference>
<evidence type="ECO:0000256" key="2">
    <source>
        <dbReference type="SAM" id="Phobius"/>
    </source>
</evidence>
<dbReference type="Gene3D" id="3.40.50.1110">
    <property type="entry name" value="SGNH hydrolase"/>
    <property type="match status" value="1"/>
</dbReference>
<keyword evidence="2" id="KW-1133">Transmembrane helix</keyword>
<keyword evidence="3" id="KW-0378">Hydrolase</keyword>
<evidence type="ECO:0000256" key="1">
    <source>
        <dbReference type="SAM" id="MobiDB-lite"/>
    </source>
</evidence>
<keyword evidence="2" id="KW-0812">Transmembrane</keyword>
<dbReference type="GO" id="GO:0016787">
    <property type="term" value="F:hydrolase activity"/>
    <property type="evidence" value="ECO:0007669"/>
    <property type="project" value="UniProtKB-KW"/>
</dbReference>
<organism evidence="3">
    <name type="scientific">Phaffia rhodozyma</name>
    <name type="common">Yeast</name>
    <name type="synonym">Xanthophyllomyces dendrorhous</name>
    <dbReference type="NCBI Taxonomy" id="264483"/>
    <lineage>
        <taxon>Eukaryota</taxon>
        <taxon>Fungi</taxon>
        <taxon>Dikarya</taxon>
        <taxon>Basidiomycota</taxon>
        <taxon>Agaricomycotina</taxon>
        <taxon>Tremellomycetes</taxon>
        <taxon>Cystofilobasidiales</taxon>
        <taxon>Mrakiaceae</taxon>
        <taxon>Phaffia</taxon>
    </lineage>
</organism>
<dbReference type="InterPro" id="IPR036514">
    <property type="entry name" value="SGNH_hydro_sf"/>
</dbReference>
<protein>
    <submittedName>
        <fullName evidence="3">SGNH hydrolase-type esterase domain</fullName>
    </submittedName>
</protein>
<evidence type="ECO:0000313" key="3">
    <source>
        <dbReference type="EMBL" id="CED83750.1"/>
    </source>
</evidence>